<evidence type="ECO:0000313" key="4">
    <source>
        <dbReference type="EMBL" id="KTB36161.1"/>
    </source>
</evidence>
<feature type="region of interest" description="Disordered" evidence="2">
    <location>
        <begin position="535"/>
        <end position="589"/>
    </location>
</feature>
<evidence type="ECO:0000256" key="1">
    <source>
        <dbReference type="ARBA" id="ARBA00007797"/>
    </source>
</evidence>
<accession>A0A0W0FIK5</accession>
<dbReference type="Pfam" id="PF03914">
    <property type="entry name" value="CBF"/>
    <property type="match status" value="1"/>
</dbReference>
<feature type="compositionally biased region" description="Acidic residues" evidence="2">
    <location>
        <begin position="959"/>
        <end position="973"/>
    </location>
</feature>
<reference evidence="4 5" key="1">
    <citation type="submission" date="2015-12" db="EMBL/GenBank/DDBJ databases">
        <title>Draft genome sequence of Moniliophthora roreri, the causal agent of frosty pod rot of cacao.</title>
        <authorList>
            <person name="Aime M.C."/>
            <person name="Diaz-Valderrama J.R."/>
            <person name="Kijpornyongpan T."/>
            <person name="Phillips-Mora W."/>
        </authorList>
    </citation>
    <scope>NUCLEOTIDE SEQUENCE [LARGE SCALE GENOMIC DNA]</scope>
    <source>
        <strain evidence="4 5">MCA 2952</strain>
    </source>
</reference>
<feature type="compositionally biased region" description="Basic and acidic residues" evidence="2">
    <location>
        <begin position="544"/>
        <end position="572"/>
    </location>
</feature>
<feature type="region of interest" description="Disordered" evidence="2">
    <location>
        <begin position="469"/>
        <end position="491"/>
    </location>
</feature>
<proteinExistence type="inferred from homology"/>
<feature type="region of interest" description="Disordered" evidence="2">
    <location>
        <begin position="915"/>
        <end position="1103"/>
    </location>
</feature>
<sequence>MTRLRKEKGGRTRTAPKLASDGKKQPKKNGDVLKEQISRLGGTDEDYELLKNVDENVAPGKSTEDPKLAEDVSKFLKGLNFDTLIVEAPKRSDKQSEKEKKGEKKLDRTTPREDEKQTSVERPAKEKKGKKGKKGQSSREETIEESSKVELPIEDAPEPEKPKVELPEQVTFNSNLSFVFHPTAQWYAAVPGLKSSSKPIPTATPSQLQSLMSKAAELHVADIDTFKSSANSSSHTEASFLSKIIQSGTLSDRLSALTLLVQSSPVHNIKALETLKGMAECGKGKGGREESLKALRCIVDWWVGGGAPGRKLKYFRDQPLLHPSVTDEHLVSWYFEDWLKKFFFSILQILEQFSLDPLQYVRMQTLSLIFTLLRNKPEQEQNMLRLLVNKLGDTEKSVCSRASYHILQLLQTHPSMKNVVVREIISLVLRPAAPTAAATVSAAAAAVAAGVAPLPSHVANRKIKFSDEADSVSTSASAKGKTKNSAPEKKPTNVHARYYATITFNQIVLKPGDRDVALKLIDVYFEMFKELLGEGSSQEDEDGEGHGEGPDKKGKAKEVPLDRKGRAMDGKRGAKTKGKKKGNASKGAAGFEEIEDENSKLISAILTGVNRSLPFAKIDTNDAGFMKHIDTLFLITHTSTFNISLQALVLLQQISSSISVDDSSKPSTAVRSITDRYYRTLYSSLHDNRLATSSKQAMYLNLLFKSIKADAGNLNNERVKALVKRFVQVLVSGGNGAVEFVAGGLYLLGELFSTVPGLRSITNEPEKSDAELYDPRKRDPQFTHASSSPLWELTPFLHHYHPTISLHARQLLTSQPLTASADLSLNTLSHFLDRFVYKNPKKTSSDVNGTKGKGASAMQPAGSALEGVKLVKGETPASGEMLMNEEQLLRKKAEDVPVDQLFFYKFFHRKREREQAKIKSAKKTRDRDELDSDISDSDGDEEMDLTGDENDIKKSAAGTDEDDGENSDSEEEEVWKAMKASMPKADGDDDLLDASNMDDDDIPSGLDESDDDDLEDDEDDASDTSDNEEQEDLEGGSDDGLSLAEGSDNEDLVPLDEIPQGLIEYDGSDASSGEEEWPGISGVDISKKRKRKDERAVKRKKARSLPTFASYEDYAKMIEDGPEDDI</sequence>
<comment type="caution">
    <text evidence="4">The sequence shown here is derived from an EMBL/GenBank/DDBJ whole genome shotgun (WGS) entry which is preliminary data.</text>
</comment>
<dbReference type="PANTHER" id="PTHR12048:SF0">
    <property type="entry name" value="CCAAT_ENHANCER-BINDING PROTEIN ZETA"/>
    <property type="match status" value="1"/>
</dbReference>
<feature type="compositionally biased region" description="Basic and acidic residues" evidence="2">
    <location>
        <begin position="137"/>
        <end position="148"/>
    </location>
</feature>
<dbReference type="InterPro" id="IPR016024">
    <property type="entry name" value="ARM-type_fold"/>
</dbReference>
<evidence type="ECO:0000313" key="5">
    <source>
        <dbReference type="Proteomes" id="UP000054988"/>
    </source>
</evidence>
<feature type="compositionally biased region" description="Basic and acidic residues" evidence="2">
    <location>
        <begin position="915"/>
        <end position="928"/>
    </location>
</feature>
<dbReference type="GO" id="GO:0005634">
    <property type="term" value="C:nucleus"/>
    <property type="evidence" value="ECO:0007669"/>
    <property type="project" value="TreeGrafter"/>
</dbReference>
<protein>
    <recommendedName>
        <fullName evidence="3">CCAAT-binding factor domain-containing protein</fullName>
    </recommendedName>
</protein>
<dbReference type="AlphaFoldDB" id="A0A0W0FIK5"/>
<name>A0A0W0FIK5_MONRR</name>
<dbReference type="InterPro" id="IPR040155">
    <property type="entry name" value="CEBPZ/Mak21-like"/>
</dbReference>
<evidence type="ECO:0000259" key="3">
    <source>
        <dbReference type="Pfam" id="PF03914"/>
    </source>
</evidence>
<feature type="compositionally biased region" description="Basic residues" evidence="2">
    <location>
        <begin position="1087"/>
        <end position="1103"/>
    </location>
</feature>
<dbReference type="SUPFAM" id="SSF48371">
    <property type="entry name" value="ARM repeat"/>
    <property type="match status" value="1"/>
</dbReference>
<feature type="compositionally biased region" description="Basic and acidic residues" evidence="2">
    <location>
        <begin position="20"/>
        <end position="37"/>
    </location>
</feature>
<dbReference type="Proteomes" id="UP000054988">
    <property type="component" value="Unassembled WGS sequence"/>
</dbReference>
<feature type="domain" description="CCAAT-binding factor" evidence="3">
    <location>
        <begin position="644"/>
        <end position="808"/>
    </location>
</feature>
<organism evidence="4 5">
    <name type="scientific">Moniliophthora roreri</name>
    <name type="common">Frosty pod rot fungus</name>
    <name type="synonym">Monilia roreri</name>
    <dbReference type="NCBI Taxonomy" id="221103"/>
    <lineage>
        <taxon>Eukaryota</taxon>
        <taxon>Fungi</taxon>
        <taxon>Dikarya</taxon>
        <taxon>Basidiomycota</taxon>
        <taxon>Agaricomycotina</taxon>
        <taxon>Agaricomycetes</taxon>
        <taxon>Agaricomycetidae</taxon>
        <taxon>Agaricales</taxon>
        <taxon>Marasmiineae</taxon>
        <taxon>Marasmiaceae</taxon>
        <taxon>Moniliophthora</taxon>
    </lineage>
</organism>
<feature type="compositionally biased region" description="Acidic residues" evidence="2">
    <location>
        <begin position="987"/>
        <end position="1037"/>
    </location>
</feature>
<dbReference type="eggNOG" id="KOG2038">
    <property type="taxonomic scope" value="Eukaryota"/>
</dbReference>
<feature type="region of interest" description="Disordered" evidence="2">
    <location>
        <begin position="1"/>
        <end position="69"/>
    </location>
</feature>
<feature type="compositionally biased region" description="Acidic residues" evidence="2">
    <location>
        <begin position="929"/>
        <end position="949"/>
    </location>
</feature>
<feature type="region of interest" description="Disordered" evidence="2">
    <location>
        <begin position="842"/>
        <end position="861"/>
    </location>
</feature>
<dbReference type="PANTHER" id="PTHR12048">
    <property type="entry name" value="CCAAT-BINDING FACTOR-RELATED"/>
    <property type="match status" value="1"/>
</dbReference>
<feature type="region of interest" description="Disordered" evidence="2">
    <location>
        <begin position="83"/>
        <end position="163"/>
    </location>
</feature>
<dbReference type="EMBL" id="LATX01001921">
    <property type="protein sequence ID" value="KTB36161.1"/>
    <property type="molecule type" value="Genomic_DNA"/>
</dbReference>
<dbReference type="InterPro" id="IPR005612">
    <property type="entry name" value="CCAAT-binding_factor"/>
</dbReference>
<comment type="similarity">
    <text evidence="1">Belongs to the CBF/MAK21 family.</text>
</comment>
<gene>
    <name evidence="4" type="ORF">WG66_11241</name>
</gene>
<feature type="compositionally biased region" description="Basic residues" evidence="2">
    <location>
        <begin position="127"/>
        <end position="136"/>
    </location>
</feature>
<evidence type="ECO:0000256" key="2">
    <source>
        <dbReference type="SAM" id="MobiDB-lite"/>
    </source>
</evidence>
<feature type="compositionally biased region" description="Basic residues" evidence="2">
    <location>
        <begin position="573"/>
        <end position="583"/>
    </location>
</feature>
<feature type="compositionally biased region" description="Basic and acidic residues" evidence="2">
    <location>
        <begin position="88"/>
        <end position="126"/>
    </location>
</feature>